<name>A0ACB9LRV6_BAUVA</name>
<gene>
    <name evidence="1" type="ORF">L6164_026508</name>
</gene>
<comment type="caution">
    <text evidence="1">The sequence shown here is derived from an EMBL/GenBank/DDBJ whole genome shotgun (WGS) entry which is preliminary data.</text>
</comment>
<accession>A0ACB9LRV6</accession>
<protein>
    <submittedName>
        <fullName evidence="1">Uncharacterized protein</fullName>
    </submittedName>
</protein>
<keyword evidence="2" id="KW-1185">Reference proteome</keyword>
<sequence>MSDKAGNVNGTGAATGGAANPGGGNTTHGGAAGVMKAPGGDGSYIPRKEFESNPQVYFSDLHANEKNNKSNDNK</sequence>
<organism evidence="1 2">
    <name type="scientific">Bauhinia variegata</name>
    <name type="common">Purple orchid tree</name>
    <name type="synonym">Phanera variegata</name>
    <dbReference type="NCBI Taxonomy" id="167791"/>
    <lineage>
        <taxon>Eukaryota</taxon>
        <taxon>Viridiplantae</taxon>
        <taxon>Streptophyta</taxon>
        <taxon>Embryophyta</taxon>
        <taxon>Tracheophyta</taxon>
        <taxon>Spermatophyta</taxon>
        <taxon>Magnoliopsida</taxon>
        <taxon>eudicotyledons</taxon>
        <taxon>Gunneridae</taxon>
        <taxon>Pentapetalae</taxon>
        <taxon>rosids</taxon>
        <taxon>fabids</taxon>
        <taxon>Fabales</taxon>
        <taxon>Fabaceae</taxon>
        <taxon>Cercidoideae</taxon>
        <taxon>Cercideae</taxon>
        <taxon>Bauhiniinae</taxon>
        <taxon>Bauhinia</taxon>
    </lineage>
</organism>
<proteinExistence type="predicted"/>
<evidence type="ECO:0000313" key="1">
    <source>
        <dbReference type="EMBL" id="KAI4313535.1"/>
    </source>
</evidence>
<evidence type="ECO:0000313" key="2">
    <source>
        <dbReference type="Proteomes" id="UP000828941"/>
    </source>
</evidence>
<reference evidence="1 2" key="1">
    <citation type="journal article" date="2022" name="DNA Res.">
        <title>Chromosomal-level genome assembly of the orchid tree Bauhinia variegata (Leguminosae; Cercidoideae) supports the allotetraploid origin hypothesis of Bauhinia.</title>
        <authorList>
            <person name="Zhong Y."/>
            <person name="Chen Y."/>
            <person name="Zheng D."/>
            <person name="Pang J."/>
            <person name="Liu Y."/>
            <person name="Luo S."/>
            <person name="Meng S."/>
            <person name="Qian L."/>
            <person name="Wei D."/>
            <person name="Dai S."/>
            <person name="Zhou R."/>
        </authorList>
    </citation>
    <scope>NUCLEOTIDE SEQUENCE [LARGE SCALE GENOMIC DNA]</scope>
    <source>
        <strain evidence="1">BV-YZ2020</strain>
    </source>
</reference>
<dbReference type="EMBL" id="CM039436">
    <property type="protein sequence ID" value="KAI4313535.1"/>
    <property type="molecule type" value="Genomic_DNA"/>
</dbReference>
<dbReference type="Proteomes" id="UP000828941">
    <property type="component" value="Chromosome 11"/>
</dbReference>